<dbReference type="GO" id="GO:0006898">
    <property type="term" value="P:receptor-mediated endocytosis"/>
    <property type="evidence" value="ECO:0007669"/>
    <property type="project" value="TreeGrafter"/>
</dbReference>
<comment type="caution">
    <text evidence="5">The sequence shown here is derived from an EMBL/GenBank/DDBJ whole genome shotgun (WGS) entry which is preliminary data.</text>
</comment>
<feature type="disulfide bond" evidence="3">
    <location>
        <begin position="433"/>
        <end position="448"/>
    </location>
</feature>
<dbReference type="Gene3D" id="4.10.400.10">
    <property type="entry name" value="Low-density Lipoprotein Receptor"/>
    <property type="match status" value="8"/>
</dbReference>
<dbReference type="Proteomes" id="UP001152747">
    <property type="component" value="Unassembled WGS sequence"/>
</dbReference>
<feature type="disulfide bond" evidence="3">
    <location>
        <begin position="238"/>
        <end position="253"/>
    </location>
</feature>
<keyword evidence="4" id="KW-0472">Membrane</keyword>
<organism evidence="5 6">
    <name type="scientific">Caenorhabditis angaria</name>
    <dbReference type="NCBI Taxonomy" id="860376"/>
    <lineage>
        <taxon>Eukaryota</taxon>
        <taxon>Metazoa</taxon>
        <taxon>Ecdysozoa</taxon>
        <taxon>Nematoda</taxon>
        <taxon>Chromadorea</taxon>
        <taxon>Rhabditida</taxon>
        <taxon>Rhabditina</taxon>
        <taxon>Rhabditomorpha</taxon>
        <taxon>Rhabditoidea</taxon>
        <taxon>Rhabditidae</taxon>
        <taxon>Peloderinae</taxon>
        <taxon>Caenorhabditis</taxon>
    </lineage>
</organism>
<evidence type="ECO:0000313" key="6">
    <source>
        <dbReference type="Proteomes" id="UP001152747"/>
    </source>
</evidence>
<feature type="disulfide bond" evidence="3">
    <location>
        <begin position="142"/>
        <end position="157"/>
    </location>
</feature>
<dbReference type="SUPFAM" id="SSF57424">
    <property type="entry name" value="LDL receptor-like module"/>
    <property type="match status" value="8"/>
</dbReference>
<evidence type="ECO:0000256" key="4">
    <source>
        <dbReference type="SAM" id="Phobius"/>
    </source>
</evidence>
<dbReference type="GO" id="GO:0012505">
    <property type="term" value="C:endomembrane system"/>
    <property type="evidence" value="ECO:0007669"/>
    <property type="project" value="UniProtKB-SubCell"/>
</dbReference>
<proteinExistence type="predicted"/>
<dbReference type="GO" id="GO:0043235">
    <property type="term" value="C:receptor complex"/>
    <property type="evidence" value="ECO:0007669"/>
    <property type="project" value="TreeGrafter"/>
</dbReference>
<dbReference type="PANTHER" id="PTHR22722:SF14">
    <property type="entry name" value="MEGALIN, ISOFORM A"/>
    <property type="match status" value="1"/>
</dbReference>
<dbReference type="PROSITE" id="PS50068">
    <property type="entry name" value="LDLRA_2"/>
    <property type="match status" value="8"/>
</dbReference>
<dbReference type="AlphaFoldDB" id="A0A9P1IQU6"/>
<evidence type="ECO:0000313" key="5">
    <source>
        <dbReference type="EMBL" id="CAI5448492.1"/>
    </source>
</evidence>
<gene>
    <name evidence="5" type="ORF">CAMP_LOCUS11129</name>
</gene>
<dbReference type="InterPro" id="IPR051221">
    <property type="entry name" value="LDLR-related"/>
</dbReference>
<dbReference type="EMBL" id="CANHGI010000004">
    <property type="protein sequence ID" value="CAI5448492.1"/>
    <property type="molecule type" value="Genomic_DNA"/>
</dbReference>
<dbReference type="PANTHER" id="PTHR22722">
    <property type="entry name" value="LOW-DENSITY LIPOPROTEIN RECEPTOR-RELATED PROTEIN 2-RELATED"/>
    <property type="match status" value="1"/>
</dbReference>
<dbReference type="GO" id="GO:0016324">
    <property type="term" value="C:apical plasma membrane"/>
    <property type="evidence" value="ECO:0007669"/>
    <property type="project" value="TreeGrafter"/>
</dbReference>
<keyword evidence="4" id="KW-1133">Transmembrane helix</keyword>
<dbReference type="FunFam" id="4.10.400.10:FF:000234">
    <property type="entry name" value="LDL receptor repeat-containing protein egg-1"/>
    <property type="match status" value="1"/>
</dbReference>
<evidence type="ECO:0000256" key="2">
    <source>
        <dbReference type="ARBA" id="ARBA00023157"/>
    </source>
</evidence>
<dbReference type="GO" id="GO:0042562">
    <property type="term" value="F:hormone binding"/>
    <property type="evidence" value="ECO:0007669"/>
    <property type="project" value="TreeGrafter"/>
</dbReference>
<feature type="disulfide bond" evidence="3">
    <location>
        <begin position="471"/>
        <end position="486"/>
    </location>
</feature>
<evidence type="ECO:0000256" key="1">
    <source>
        <dbReference type="ARBA" id="ARBA00004308"/>
    </source>
</evidence>
<keyword evidence="6" id="KW-1185">Reference proteome</keyword>
<name>A0A9P1IQU6_9PELO</name>
<feature type="transmembrane region" description="Helical" evidence="4">
    <location>
        <begin position="44"/>
        <end position="67"/>
    </location>
</feature>
<dbReference type="SMART" id="SM00192">
    <property type="entry name" value="LDLa"/>
    <property type="match status" value="8"/>
</dbReference>
<feature type="disulfide bond" evidence="3">
    <location>
        <begin position="302"/>
        <end position="320"/>
    </location>
</feature>
<keyword evidence="4" id="KW-0812">Transmembrane</keyword>
<dbReference type="OrthoDB" id="10062665at2759"/>
<feature type="disulfide bond" evidence="3">
    <location>
        <begin position="314"/>
        <end position="329"/>
    </location>
</feature>
<keyword evidence="2 3" id="KW-1015">Disulfide bond</keyword>
<dbReference type="Pfam" id="PF00057">
    <property type="entry name" value="Ldl_recept_a"/>
    <property type="match status" value="7"/>
</dbReference>
<protein>
    <submittedName>
        <fullName evidence="5">Uncharacterized protein</fullName>
    </submittedName>
</protein>
<accession>A0A9P1IQU6</accession>
<dbReference type="InterPro" id="IPR036055">
    <property type="entry name" value="LDL_receptor-like_sf"/>
</dbReference>
<comment type="caution">
    <text evidence="3">Lacks conserved residue(s) required for the propagation of feature annotation.</text>
</comment>
<dbReference type="PRINTS" id="PR00261">
    <property type="entry name" value="LDLRECEPTOR"/>
</dbReference>
<sequence length="544" mass="59238">MANPTNQATEEPMTAGEKISHKMDQFKEFVSSGCCSCARKCPSIAVVLVGAIILLLILAAIPTVLIFTSSTSKLSSDSNELPQIIRRSKFWPKVDKINMDGDMDFRGISLQTLFPPNVSTCSGFGFACTDAVYNVIPTSKRCDGSYDCSDKSDEQNCKTCQTIFQCPSKPIEEDQKFKKSRKLKPQPTMICLTASQLCDGVQHCPDGSDETSWCKSQCSAEEFKCPGQNVCLPKSAKCNGIADCNDGSDEKNCNKCEAGAHKCGKMCVKESEVCDGVAQCEDGSDEKECDCKSCSGSDKALCDDGTCILRTQVCDGKRDCSNGMDEMDCPGSCFVKGSAMKKRITCSDGRKYTEEEACSGNFDVCSSNCPTKCNSKSAFQCPTDKKCISRLMVCDGVADCEDAADEKNCSCNEIEENRQFKCDRKCIDIAQRCDGAFDCFDSSDEKNCEKCAGNAFRCAKDKSCLPSSTRCDGVVDCSDGSDEKNCSCEECIGAHSNTYMCDGSSRCLLRDEVCSPYSMCPNATRADKAYCATMVLRTQNRLPW</sequence>
<feature type="disulfide bond" evidence="3">
    <location>
        <begin position="394"/>
        <end position="409"/>
    </location>
</feature>
<dbReference type="CDD" id="cd00112">
    <property type="entry name" value="LDLa"/>
    <property type="match status" value="7"/>
</dbReference>
<reference evidence="5" key="1">
    <citation type="submission" date="2022-11" db="EMBL/GenBank/DDBJ databases">
        <authorList>
            <person name="Kikuchi T."/>
        </authorList>
    </citation>
    <scope>NUCLEOTIDE SEQUENCE</scope>
    <source>
        <strain evidence="5">PS1010</strain>
    </source>
</reference>
<feature type="disulfide bond" evidence="3">
    <location>
        <begin position="274"/>
        <end position="289"/>
    </location>
</feature>
<comment type="subcellular location">
    <subcellularLocation>
        <location evidence="1">Endomembrane system</location>
    </subcellularLocation>
</comment>
<evidence type="ECO:0000256" key="3">
    <source>
        <dbReference type="PROSITE-ProRule" id="PRU00124"/>
    </source>
</evidence>
<dbReference type="InterPro" id="IPR002172">
    <property type="entry name" value="LDrepeatLR_classA_rpt"/>
</dbReference>